<proteinExistence type="predicted"/>
<gene>
    <name evidence="1" type="ORF">K737_300319</name>
</gene>
<evidence type="ECO:0000313" key="2">
    <source>
        <dbReference type="Proteomes" id="UP000026922"/>
    </source>
</evidence>
<organism evidence="1 2">
    <name type="scientific">Holospora undulata HU1</name>
    <dbReference type="NCBI Taxonomy" id="1321371"/>
    <lineage>
        <taxon>Bacteria</taxon>
        <taxon>Pseudomonadati</taxon>
        <taxon>Pseudomonadota</taxon>
        <taxon>Alphaproteobacteria</taxon>
        <taxon>Holosporales</taxon>
        <taxon>Holosporaceae</taxon>
        <taxon>Holospora</taxon>
    </lineage>
</organism>
<dbReference type="RefSeq" id="WP_006302337.1">
    <property type="nucleotide sequence ID" value="NZ_ARPM03000087.1"/>
</dbReference>
<dbReference type="EMBL" id="ARPM03000087">
    <property type="protein sequence ID" value="ETZ05240.1"/>
    <property type="molecule type" value="Genomic_DNA"/>
</dbReference>
<accession>A0A061JGP2</accession>
<evidence type="ECO:0000313" key="1">
    <source>
        <dbReference type="EMBL" id="ETZ05240.1"/>
    </source>
</evidence>
<keyword evidence="2" id="KW-1185">Reference proteome</keyword>
<dbReference type="AlphaFoldDB" id="A0A061JGP2"/>
<sequence>MTKSYSNDLGQRAIEYLDERRAGILKQRTLFKISVSAIDRWYRKPGQEGSYFLKRRVWLRKKD</sequence>
<dbReference type="Proteomes" id="UP000026922">
    <property type="component" value="Unassembled WGS sequence"/>
</dbReference>
<reference evidence="1 2" key="1">
    <citation type="journal article" date="2013" name="Genome Announc.">
        <title>Draft Genome Sequence of Holospora undulata Strain HU1, a Micronucleus-Specific Symbiont of the Ciliate Paramecium caudatum.</title>
        <authorList>
            <person name="Dohra H."/>
            <person name="Suzuki H."/>
            <person name="Suzuki T."/>
            <person name="Tanaka K."/>
            <person name="Fujishima M."/>
        </authorList>
    </citation>
    <scope>NUCLEOTIDE SEQUENCE [LARGE SCALE GENOMIC DNA]</scope>
    <source>
        <strain evidence="1 2">HU1</strain>
    </source>
</reference>
<name>A0A061JGP2_9PROT</name>
<protein>
    <recommendedName>
        <fullName evidence="3">Transposase</fullName>
    </recommendedName>
</protein>
<comment type="caution">
    <text evidence="1">The sequence shown here is derived from an EMBL/GenBank/DDBJ whole genome shotgun (WGS) entry which is preliminary data.</text>
</comment>
<evidence type="ECO:0008006" key="3">
    <source>
        <dbReference type="Google" id="ProtNLM"/>
    </source>
</evidence>